<dbReference type="AlphaFoldDB" id="A0A9Q9DUK7"/>
<feature type="compositionally biased region" description="Polar residues" evidence="1">
    <location>
        <begin position="1"/>
        <end position="15"/>
    </location>
</feature>
<name>A0A9Q9DUK7_CURCL</name>
<dbReference type="VEuPathDB" id="FungiDB:yc1106_05805"/>
<dbReference type="EMBL" id="CP089277">
    <property type="protein sequence ID" value="USP78531.1"/>
    <property type="molecule type" value="Genomic_DNA"/>
</dbReference>
<sequence>MTTHFHPRPSTSAPQSPARPGSARPTIRAITPSPPQDVDATNGSRAHPKKPHGASPEMKEQSLARPRSEEIPRAHNRILKSEEIGFAHEATRDHIELKRNGAGMARRSPVRRQGRSKSHRGKPTSPTRQPSRRRIPADDQTDKAEDGSGVFKQYEPKKVQGYYNKDLSIDCPDTPTPMTLSQMRSAYRPLVSPTPIVLPKRSSNVRPSPDTVPTPANPAASQGPSPSSNASITNLKKPLANHTIQRTNPLSQHPHIHSQIILANNIDETTKSTEPQPHAKSYHLPFQSNSQPTAPQVNAINPVPAQTSPRTESRKPIPTSSTPIQRLVSFSATSNNSGGTAQSQRSVFSTPGRDELERKKAMVEVDEGPFGRAVSVAQLNEARRVISGGDDDDMYAGKGGLKERRCGMSMDCSVM</sequence>
<evidence type="ECO:0000256" key="1">
    <source>
        <dbReference type="SAM" id="MobiDB-lite"/>
    </source>
</evidence>
<evidence type="ECO:0000313" key="3">
    <source>
        <dbReference type="Proteomes" id="UP001056012"/>
    </source>
</evidence>
<gene>
    <name evidence="2" type="ORF">yc1106_05805</name>
</gene>
<proteinExistence type="predicted"/>
<evidence type="ECO:0000313" key="2">
    <source>
        <dbReference type="EMBL" id="USP78531.1"/>
    </source>
</evidence>
<keyword evidence="3" id="KW-1185">Reference proteome</keyword>
<feature type="compositionally biased region" description="Basic residues" evidence="1">
    <location>
        <begin position="108"/>
        <end position="122"/>
    </location>
</feature>
<feature type="region of interest" description="Disordered" evidence="1">
    <location>
        <begin position="270"/>
        <end position="355"/>
    </location>
</feature>
<feature type="compositionally biased region" description="Polar residues" evidence="1">
    <location>
        <begin position="219"/>
        <end position="234"/>
    </location>
</feature>
<feature type="compositionally biased region" description="Polar residues" evidence="1">
    <location>
        <begin position="318"/>
        <end position="349"/>
    </location>
</feature>
<feature type="region of interest" description="Disordered" evidence="1">
    <location>
        <begin position="192"/>
        <end position="253"/>
    </location>
</feature>
<protein>
    <submittedName>
        <fullName evidence="2">Uncharacterized protein</fullName>
    </submittedName>
</protein>
<feature type="compositionally biased region" description="Basic and acidic residues" evidence="1">
    <location>
        <begin position="135"/>
        <end position="146"/>
    </location>
</feature>
<accession>A0A9Q9DUK7</accession>
<feature type="compositionally biased region" description="Polar residues" evidence="1">
    <location>
        <begin position="242"/>
        <end position="251"/>
    </location>
</feature>
<dbReference type="OrthoDB" id="3801471at2759"/>
<feature type="compositionally biased region" description="Basic and acidic residues" evidence="1">
    <location>
        <begin position="57"/>
        <end position="99"/>
    </location>
</feature>
<feature type="compositionally biased region" description="Polar residues" evidence="1">
    <location>
        <begin position="286"/>
        <end position="310"/>
    </location>
</feature>
<feature type="region of interest" description="Disordered" evidence="1">
    <location>
        <begin position="1"/>
        <end position="159"/>
    </location>
</feature>
<organism evidence="2 3">
    <name type="scientific">Curvularia clavata</name>
    <dbReference type="NCBI Taxonomy" id="95742"/>
    <lineage>
        <taxon>Eukaryota</taxon>
        <taxon>Fungi</taxon>
        <taxon>Dikarya</taxon>
        <taxon>Ascomycota</taxon>
        <taxon>Pezizomycotina</taxon>
        <taxon>Dothideomycetes</taxon>
        <taxon>Pleosporomycetidae</taxon>
        <taxon>Pleosporales</taxon>
        <taxon>Pleosporineae</taxon>
        <taxon>Pleosporaceae</taxon>
        <taxon>Curvularia</taxon>
    </lineage>
</organism>
<dbReference type="Proteomes" id="UP001056012">
    <property type="component" value="Chromosome 4"/>
</dbReference>
<reference evidence="2" key="1">
    <citation type="submission" date="2021-12" db="EMBL/GenBank/DDBJ databases">
        <title>Curvularia clavata genome.</title>
        <authorList>
            <person name="Cao Y."/>
        </authorList>
    </citation>
    <scope>NUCLEOTIDE SEQUENCE</scope>
    <source>
        <strain evidence="2">Yc1106</strain>
    </source>
</reference>